<evidence type="ECO:0000313" key="2">
    <source>
        <dbReference type="Proteomes" id="UP000824002"/>
    </source>
</evidence>
<reference evidence="1" key="2">
    <citation type="journal article" date="2021" name="PeerJ">
        <title>Extensive microbial diversity within the chicken gut microbiome revealed by metagenomics and culture.</title>
        <authorList>
            <person name="Gilroy R."/>
            <person name="Ravi A."/>
            <person name="Getino M."/>
            <person name="Pursley I."/>
            <person name="Horton D.L."/>
            <person name="Alikhan N.F."/>
            <person name="Baker D."/>
            <person name="Gharbi K."/>
            <person name="Hall N."/>
            <person name="Watson M."/>
            <person name="Adriaenssens E.M."/>
            <person name="Foster-Nyarko E."/>
            <person name="Jarju S."/>
            <person name="Secka A."/>
            <person name="Antonio M."/>
            <person name="Oren A."/>
            <person name="Chaudhuri R.R."/>
            <person name="La Ragione R."/>
            <person name="Hildebrand F."/>
            <person name="Pallen M.J."/>
        </authorList>
    </citation>
    <scope>NUCLEOTIDE SEQUENCE</scope>
    <source>
        <strain evidence="1">CHK199-13235</strain>
    </source>
</reference>
<dbReference type="Proteomes" id="UP000824002">
    <property type="component" value="Unassembled WGS sequence"/>
</dbReference>
<sequence>MNVFMESLSRNEYFQSLPVWMRENICQSGAQFQNEQELRSFSAQFLNRSR</sequence>
<gene>
    <name evidence="1" type="ORF">IAB51_03180</name>
</gene>
<dbReference type="EMBL" id="DVJP01000025">
    <property type="protein sequence ID" value="HIS75792.1"/>
    <property type="molecule type" value="Genomic_DNA"/>
</dbReference>
<reference evidence="1" key="1">
    <citation type="submission" date="2020-10" db="EMBL/GenBank/DDBJ databases">
        <authorList>
            <person name="Gilroy R."/>
        </authorList>
    </citation>
    <scope>NUCLEOTIDE SEQUENCE</scope>
    <source>
        <strain evidence="1">CHK199-13235</strain>
    </source>
</reference>
<accession>A0A9D1FLQ1</accession>
<protein>
    <submittedName>
        <fullName evidence="1">Uncharacterized protein</fullName>
    </submittedName>
</protein>
<organism evidence="1 2">
    <name type="scientific">Candidatus Merdivicinus excrementipullorum</name>
    <dbReference type="NCBI Taxonomy" id="2840867"/>
    <lineage>
        <taxon>Bacteria</taxon>
        <taxon>Bacillati</taxon>
        <taxon>Bacillota</taxon>
        <taxon>Clostridia</taxon>
        <taxon>Eubacteriales</taxon>
        <taxon>Oscillospiraceae</taxon>
        <taxon>Oscillospiraceae incertae sedis</taxon>
        <taxon>Candidatus Merdivicinus</taxon>
    </lineage>
</organism>
<comment type="caution">
    <text evidence="1">The sequence shown here is derived from an EMBL/GenBank/DDBJ whole genome shotgun (WGS) entry which is preliminary data.</text>
</comment>
<dbReference type="AlphaFoldDB" id="A0A9D1FLQ1"/>
<name>A0A9D1FLQ1_9FIRM</name>
<evidence type="ECO:0000313" key="1">
    <source>
        <dbReference type="EMBL" id="HIS75792.1"/>
    </source>
</evidence>
<proteinExistence type="predicted"/>